<evidence type="ECO:0000313" key="1">
    <source>
        <dbReference type="EMBL" id="EJW93161.1"/>
    </source>
</evidence>
<organism evidence="1">
    <name type="scientific">gut metagenome</name>
    <dbReference type="NCBI Taxonomy" id="749906"/>
    <lineage>
        <taxon>unclassified sequences</taxon>
        <taxon>metagenomes</taxon>
        <taxon>organismal metagenomes</taxon>
    </lineage>
</organism>
<proteinExistence type="predicted"/>
<dbReference type="EMBL" id="AMCI01007132">
    <property type="protein sequence ID" value="EJW93161.1"/>
    <property type="molecule type" value="Genomic_DNA"/>
</dbReference>
<sequence length="45" mass="4321">MPALAASPYAATASATVSAGISKEIGSGPICVITCASPIKSIARS</sequence>
<dbReference type="AlphaFoldDB" id="J9FE31"/>
<gene>
    <name evidence="1" type="ORF">EVA_18732</name>
</gene>
<protein>
    <submittedName>
        <fullName evidence="1">Secreted protein</fullName>
    </submittedName>
</protein>
<reference evidence="1" key="1">
    <citation type="journal article" date="2012" name="PLoS ONE">
        <title>Gene sets for utilization of primary and secondary nutrition supplies in the distal gut of endangered iberian lynx.</title>
        <authorList>
            <person name="Alcaide M."/>
            <person name="Messina E."/>
            <person name="Richter M."/>
            <person name="Bargiela R."/>
            <person name="Peplies J."/>
            <person name="Huws S.A."/>
            <person name="Newbold C.J."/>
            <person name="Golyshin P.N."/>
            <person name="Simon M.A."/>
            <person name="Lopez G."/>
            <person name="Yakimov M.M."/>
            <person name="Ferrer M."/>
        </authorList>
    </citation>
    <scope>NUCLEOTIDE SEQUENCE</scope>
</reference>
<accession>J9FE31</accession>
<name>J9FE31_9ZZZZ</name>
<comment type="caution">
    <text evidence="1">The sequence shown here is derived from an EMBL/GenBank/DDBJ whole genome shotgun (WGS) entry which is preliminary data.</text>
</comment>